<dbReference type="Proteomes" id="UP000186601">
    <property type="component" value="Unassembled WGS sequence"/>
</dbReference>
<name>A0A2R6RZX4_9APHY</name>
<protein>
    <submittedName>
        <fullName evidence="1">Uncharacterized protein</fullName>
    </submittedName>
</protein>
<organism evidence="1 2">
    <name type="scientific">Hermanssonia centrifuga</name>
    <dbReference type="NCBI Taxonomy" id="98765"/>
    <lineage>
        <taxon>Eukaryota</taxon>
        <taxon>Fungi</taxon>
        <taxon>Dikarya</taxon>
        <taxon>Basidiomycota</taxon>
        <taxon>Agaricomycotina</taxon>
        <taxon>Agaricomycetes</taxon>
        <taxon>Polyporales</taxon>
        <taxon>Meruliaceae</taxon>
        <taxon>Hermanssonia</taxon>
    </lineage>
</organism>
<dbReference type="EMBL" id="MLYV02000114">
    <property type="protein sequence ID" value="PSS35574.1"/>
    <property type="molecule type" value="Genomic_DNA"/>
</dbReference>
<proteinExistence type="predicted"/>
<accession>A0A2R6RZX4</accession>
<reference evidence="1 2" key="1">
    <citation type="submission" date="2018-02" db="EMBL/GenBank/DDBJ databases">
        <title>Genome sequence of the basidiomycete white-rot fungus Phlebia centrifuga.</title>
        <authorList>
            <person name="Granchi Z."/>
            <person name="Peng M."/>
            <person name="de Vries R.P."/>
            <person name="Hilden K."/>
            <person name="Makela M.R."/>
            <person name="Grigoriev I."/>
            <person name="Riley R."/>
        </authorList>
    </citation>
    <scope>NUCLEOTIDE SEQUENCE [LARGE SCALE GENOMIC DNA]</scope>
    <source>
        <strain evidence="1 2">FBCC195</strain>
    </source>
</reference>
<comment type="caution">
    <text evidence="1">The sequence shown here is derived from an EMBL/GenBank/DDBJ whole genome shotgun (WGS) entry which is preliminary data.</text>
</comment>
<keyword evidence="2" id="KW-1185">Reference proteome</keyword>
<dbReference type="AlphaFoldDB" id="A0A2R6RZX4"/>
<gene>
    <name evidence="1" type="ORF">PHLCEN_2v1451</name>
</gene>
<evidence type="ECO:0000313" key="1">
    <source>
        <dbReference type="EMBL" id="PSS35574.1"/>
    </source>
</evidence>
<sequence length="73" mass="7960">MAVVASAWIMYRLDARPFTAGGPGNVPWNSLPTWCKSACLLKTCDLLQYSRRKHPTMVHRGAVFGPGPTAMLG</sequence>
<evidence type="ECO:0000313" key="2">
    <source>
        <dbReference type="Proteomes" id="UP000186601"/>
    </source>
</evidence>